<accession>A0A371GN31</accession>
<organism evidence="1 2">
    <name type="scientific">Mucuna pruriens</name>
    <name type="common">Velvet bean</name>
    <name type="synonym">Dolichos pruriens</name>
    <dbReference type="NCBI Taxonomy" id="157652"/>
    <lineage>
        <taxon>Eukaryota</taxon>
        <taxon>Viridiplantae</taxon>
        <taxon>Streptophyta</taxon>
        <taxon>Embryophyta</taxon>
        <taxon>Tracheophyta</taxon>
        <taxon>Spermatophyta</taxon>
        <taxon>Magnoliopsida</taxon>
        <taxon>eudicotyledons</taxon>
        <taxon>Gunneridae</taxon>
        <taxon>Pentapetalae</taxon>
        <taxon>rosids</taxon>
        <taxon>fabids</taxon>
        <taxon>Fabales</taxon>
        <taxon>Fabaceae</taxon>
        <taxon>Papilionoideae</taxon>
        <taxon>50 kb inversion clade</taxon>
        <taxon>NPAAA clade</taxon>
        <taxon>indigoferoid/millettioid clade</taxon>
        <taxon>Phaseoleae</taxon>
        <taxon>Mucuna</taxon>
    </lineage>
</organism>
<reference evidence="1" key="1">
    <citation type="submission" date="2018-05" db="EMBL/GenBank/DDBJ databases">
        <title>Draft genome of Mucuna pruriens seed.</title>
        <authorList>
            <person name="Nnadi N.E."/>
            <person name="Vos R."/>
            <person name="Hasami M.H."/>
            <person name="Devisetty U.K."/>
            <person name="Aguiy J.C."/>
        </authorList>
    </citation>
    <scope>NUCLEOTIDE SEQUENCE [LARGE SCALE GENOMIC DNA]</scope>
    <source>
        <strain evidence="1">JCA_2017</strain>
    </source>
</reference>
<keyword evidence="2" id="KW-1185">Reference proteome</keyword>
<sequence>MPLLVGPFLHHMLKRLRNSKQISRVVRPYANITLGKCIPELRVIKLLDLQAPRYPTSSPATIAVTTIPVS</sequence>
<protein>
    <submittedName>
        <fullName evidence="1">Uncharacterized protein</fullName>
    </submittedName>
</protein>
<evidence type="ECO:0000313" key="1">
    <source>
        <dbReference type="EMBL" id="RDX91957.1"/>
    </source>
</evidence>
<gene>
    <name evidence="1" type="ORF">CR513_25981</name>
</gene>
<feature type="non-terminal residue" evidence="1">
    <location>
        <position position="1"/>
    </location>
</feature>
<dbReference type="Proteomes" id="UP000257109">
    <property type="component" value="Unassembled WGS sequence"/>
</dbReference>
<comment type="caution">
    <text evidence="1">The sequence shown here is derived from an EMBL/GenBank/DDBJ whole genome shotgun (WGS) entry which is preliminary data.</text>
</comment>
<dbReference type="AlphaFoldDB" id="A0A371GN31"/>
<evidence type="ECO:0000313" key="2">
    <source>
        <dbReference type="Proteomes" id="UP000257109"/>
    </source>
</evidence>
<dbReference type="EMBL" id="QJKJ01004988">
    <property type="protein sequence ID" value="RDX91957.1"/>
    <property type="molecule type" value="Genomic_DNA"/>
</dbReference>
<proteinExistence type="predicted"/>
<name>A0A371GN31_MUCPR</name>